<feature type="domain" description="Alcohol dehydrogenase iron-type/glycerol dehydrogenase GldA" evidence="11">
    <location>
        <begin position="479"/>
        <end position="656"/>
    </location>
</feature>
<evidence type="ECO:0000256" key="4">
    <source>
        <dbReference type="ARBA" id="ARBA00023027"/>
    </source>
</evidence>
<evidence type="ECO:0000313" key="13">
    <source>
        <dbReference type="EMBL" id="QGT49620.1"/>
    </source>
</evidence>
<dbReference type="PROSITE" id="PS00060">
    <property type="entry name" value="ADH_IRON_2"/>
    <property type="match status" value="1"/>
</dbReference>
<evidence type="ECO:0000256" key="2">
    <source>
        <dbReference type="ARBA" id="ARBA00023002"/>
    </source>
</evidence>
<proteinExistence type="inferred from homology"/>
<evidence type="ECO:0000256" key="1">
    <source>
        <dbReference type="ARBA" id="ARBA00001954"/>
    </source>
</evidence>
<reference evidence="13" key="1">
    <citation type="journal article" date="2020" name="J. ISSAAS">
        <title>Lactobacilli and other gastrointestinal microbiota of Peromyscus leucopus, reservoir host for agents of Lyme disease and other zoonoses in North America.</title>
        <authorList>
            <person name="Milovic A."/>
            <person name="Bassam K."/>
            <person name="Shao H."/>
            <person name="Chatzistamou I."/>
            <person name="Tufts D.M."/>
            <person name="Diuk-Wasser M."/>
            <person name="Barbour A.G."/>
        </authorList>
    </citation>
    <scope>NUCLEOTIDE SEQUENCE</scope>
    <source>
        <strain evidence="13">LL20</strain>
    </source>
</reference>
<evidence type="ECO:0000259" key="11">
    <source>
        <dbReference type="Pfam" id="PF00465"/>
    </source>
</evidence>
<dbReference type="InterPro" id="IPR016161">
    <property type="entry name" value="Ald_DH/histidinol_DH"/>
</dbReference>
<dbReference type="InterPro" id="IPR001670">
    <property type="entry name" value="ADH_Fe/GldA"/>
</dbReference>
<dbReference type="AlphaFoldDB" id="A0A650EIW4"/>
<dbReference type="FunFam" id="1.20.1090.10:FF:000001">
    <property type="entry name" value="Aldehyde-alcohol dehydrogenase"/>
    <property type="match status" value="1"/>
</dbReference>
<dbReference type="CDD" id="cd07122">
    <property type="entry name" value="ALDH_F20_ACDH"/>
    <property type="match status" value="1"/>
</dbReference>
<comment type="cofactor">
    <cofactor evidence="1">
        <name>Fe(2+)</name>
        <dbReference type="ChEBI" id="CHEBI:29033"/>
    </cofactor>
</comment>
<dbReference type="EMBL" id="MN577570">
    <property type="protein sequence ID" value="QGT49620.1"/>
    <property type="molecule type" value="Genomic_DNA"/>
</dbReference>
<organism evidence="13">
    <name type="scientific">uncultured Candidatus Melainabacteria bacterium</name>
    <dbReference type="NCBI Taxonomy" id="2682970"/>
    <lineage>
        <taxon>Bacteria</taxon>
        <taxon>Bacillati</taxon>
        <taxon>Candidatus Melainabacteria</taxon>
        <taxon>environmental samples</taxon>
    </lineage>
</organism>
<dbReference type="GO" id="GO:0004022">
    <property type="term" value="F:alcohol dehydrogenase (NAD+) activity"/>
    <property type="evidence" value="ECO:0007669"/>
    <property type="project" value="UniProtKB-UniRule"/>
</dbReference>
<dbReference type="CDD" id="cd08178">
    <property type="entry name" value="AAD_C"/>
    <property type="match status" value="1"/>
</dbReference>
<accession>A0A650EIW4</accession>
<dbReference type="InterPro" id="IPR034789">
    <property type="entry name" value="AAD_C"/>
</dbReference>
<dbReference type="InterPro" id="IPR039697">
    <property type="entry name" value="Alcohol_dehydrogenase_Fe"/>
</dbReference>
<dbReference type="Gene3D" id="3.40.605.10">
    <property type="entry name" value="Aldehyde Dehydrogenase, Chain A, domain 1"/>
    <property type="match status" value="1"/>
</dbReference>
<dbReference type="GO" id="GO:0015976">
    <property type="term" value="P:carbon utilization"/>
    <property type="evidence" value="ECO:0007669"/>
    <property type="project" value="InterPro"/>
</dbReference>
<dbReference type="GO" id="GO:0008774">
    <property type="term" value="F:acetaldehyde dehydrogenase (acetylating) activity"/>
    <property type="evidence" value="ECO:0007669"/>
    <property type="project" value="UniProtKB-UniRule"/>
</dbReference>
<feature type="coiled-coil region" evidence="9">
    <location>
        <begin position="9"/>
        <end position="49"/>
    </location>
</feature>
<dbReference type="SUPFAM" id="SSF53720">
    <property type="entry name" value="ALDH-like"/>
    <property type="match status" value="1"/>
</dbReference>
<dbReference type="PROSITE" id="PS00913">
    <property type="entry name" value="ADH_IRON_1"/>
    <property type="match status" value="1"/>
</dbReference>
<dbReference type="GO" id="GO:0006066">
    <property type="term" value="P:alcohol metabolic process"/>
    <property type="evidence" value="ECO:0007669"/>
    <property type="project" value="InterPro"/>
</dbReference>
<dbReference type="GO" id="GO:0046872">
    <property type="term" value="F:metal ion binding"/>
    <property type="evidence" value="ECO:0007669"/>
    <property type="project" value="InterPro"/>
</dbReference>
<protein>
    <recommendedName>
        <fullName evidence="8">Aldehyde-alcohol dehydrogenase</fullName>
    </recommendedName>
</protein>
<dbReference type="InterPro" id="IPR016163">
    <property type="entry name" value="Ald_DH_C"/>
</dbReference>
<dbReference type="FunFam" id="3.40.50.1970:FF:000002">
    <property type="entry name" value="Aldehyde-alcohol dehydrogenase"/>
    <property type="match status" value="1"/>
</dbReference>
<evidence type="ECO:0000256" key="8">
    <source>
        <dbReference type="PIRNR" id="PIRNR000111"/>
    </source>
</evidence>
<comment type="similarity">
    <text evidence="6 8">In the N-terminal section; belongs to the aldehyde dehydrogenase family.</text>
</comment>
<dbReference type="Pfam" id="PF00465">
    <property type="entry name" value="Fe-ADH"/>
    <property type="match status" value="1"/>
</dbReference>
<dbReference type="PANTHER" id="PTHR11496:SF83">
    <property type="entry name" value="HYDROXYACID-OXOACID TRANSHYDROGENASE, MITOCHONDRIAL"/>
    <property type="match status" value="1"/>
</dbReference>
<feature type="domain" description="Aldehyde dehydrogenase" evidence="10">
    <location>
        <begin position="24"/>
        <end position="421"/>
    </location>
</feature>
<evidence type="ECO:0000256" key="7">
    <source>
        <dbReference type="ARBA" id="ARBA00035645"/>
    </source>
</evidence>
<evidence type="ECO:0000256" key="3">
    <source>
        <dbReference type="ARBA" id="ARBA00023004"/>
    </source>
</evidence>
<dbReference type="InterPro" id="IPR015590">
    <property type="entry name" value="Aldehyde_DH_dom"/>
</dbReference>
<keyword evidence="9" id="KW-0175">Coiled coil</keyword>
<comment type="similarity">
    <text evidence="7 8">In the C-terminal section; belongs to the iron-containing alcohol dehydrogenase family.</text>
</comment>
<keyword evidence="5" id="KW-0511">Multifunctional enzyme</keyword>
<feature type="domain" description="Fe-containing alcohol dehydrogenase-like C-terminal" evidence="12">
    <location>
        <begin position="667"/>
        <end position="879"/>
    </location>
</feature>
<evidence type="ECO:0000259" key="10">
    <source>
        <dbReference type="Pfam" id="PF00171"/>
    </source>
</evidence>
<dbReference type="InterPro" id="IPR018211">
    <property type="entry name" value="ADH_Fe_CS"/>
</dbReference>
<dbReference type="InterPro" id="IPR012079">
    <property type="entry name" value="Bifunc_Ald-ADH"/>
</dbReference>
<dbReference type="InterPro" id="IPR016162">
    <property type="entry name" value="Ald_DH_N"/>
</dbReference>
<name>A0A650EIW4_9BACT</name>
<keyword evidence="4" id="KW-0520">NAD</keyword>
<dbReference type="Pfam" id="PF00171">
    <property type="entry name" value="Aldedh"/>
    <property type="match status" value="1"/>
</dbReference>
<dbReference type="Gene3D" id="1.20.1090.10">
    <property type="entry name" value="Dehydroquinate synthase-like - alpha domain"/>
    <property type="match status" value="1"/>
</dbReference>
<dbReference type="PIRSF" id="PIRSF000111">
    <property type="entry name" value="ALDH_ADH"/>
    <property type="match status" value="1"/>
</dbReference>
<dbReference type="InterPro" id="IPR056798">
    <property type="entry name" value="ADH_Fe_C"/>
</dbReference>
<sequence length="892" mass="97556">MTTKSKKTVEKLEEALNTKSGLVDNAEQLELLIERVRKAQKLYATFSQEQVDKIFKAAATAADKARIPLARMAVTETGMGILEDKIIKNHFASEYIYNKHKNAKTCGIIKEDKANGTKIVAEPLGVLAGIIPTTNPTSTAIFKSLIALKTRNAIIFSPHPRAKECTIAAAKLVLEAAVKAGAPEDIIGWIDVPSIDLSSQLMHHPHIDCILATGGPGMVKAAYSSGNPALGVGPGNTSAVIDETADIKMAVSSILMSKTFDNGMICASEQAVIVVDSVYEEVKKEFAYRGAYLVNEAEQQKMIDLPFIDPKRGTAHPDIVGQTAHRIAELSGFEVPENAKVLLAERPTVDWEDPFSREKLSPILSMYRASDFEDATEKAYFLVSHGGAGHTSVLYTDARHSERIDAYAKKMPSCRVLINSPSSQGGIGDLFNFKLEPSLTLGCGSWGGNAVSGNVGVEHLLNYKTVAERRENMLWFKVPPKVYFKRGAIDLALRELQGKKRAFIVTDRFLFNSGAVDAIVNVLDEIGIDHQIFFDVKPDPTLSTINQAMEIIRPYEPDVIISLGGGSPMDAAKIMWLLYEQPDTNFEDIAMRFMDIRKRICGIPELGKKATMVAIPTTSGTGSEVTPFAIITDDETHVKYAIADYALTPNMAIVDPNFVDGMPKGLTAASGIDALVHAIEAYVSCMATNFTNSNALEATKLVFRYLERSYTEGANDPIAREKMHYAATIAGMAFANSFLGLCHSMAHKLGAMFNVPHGVANALLIRQVIKYNAVDAPKKQAIFPQYKFPNAKTKYGQIADELGLGGKNDDEKVELLIEAVDKLMKAVNLPNSIKDFGVTEEQFYAKLDEMVELAFDDQCTGANPAYPIMSDMKQIYIDAFEGVVRDYYPASK</sequence>
<keyword evidence="3" id="KW-0408">Iron</keyword>
<dbReference type="NCBIfam" id="NF010378">
    <property type="entry name" value="PRK13805.1"/>
    <property type="match status" value="1"/>
</dbReference>
<evidence type="ECO:0000256" key="5">
    <source>
        <dbReference type="ARBA" id="ARBA00023268"/>
    </source>
</evidence>
<dbReference type="Pfam" id="PF25137">
    <property type="entry name" value="ADH_Fe_C"/>
    <property type="match status" value="1"/>
</dbReference>
<evidence type="ECO:0000256" key="6">
    <source>
        <dbReference type="ARBA" id="ARBA00035641"/>
    </source>
</evidence>
<evidence type="ECO:0000259" key="12">
    <source>
        <dbReference type="Pfam" id="PF25137"/>
    </source>
</evidence>
<keyword evidence="2 8" id="KW-0560">Oxidoreductase</keyword>
<dbReference type="SUPFAM" id="SSF56796">
    <property type="entry name" value="Dehydroquinate synthase-like"/>
    <property type="match status" value="1"/>
</dbReference>
<dbReference type="PANTHER" id="PTHR11496">
    <property type="entry name" value="ALCOHOL DEHYDROGENASE"/>
    <property type="match status" value="1"/>
</dbReference>
<dbReference type="Gene3D" id="3.40.309.10">
    <property type="entry name" value="Aldehyde Dehydrogenase, Chain A, domain 2"/>
    <property type="match status" value="1"/>
</dbReference>
<dbReference type="Gene3D" id="3.40.50.1970">
    <property type="match status" value="1"/>
</dbReference>
<gene>
    <name evidence="13" type="ORF">Melaina855_0070</name>
</gene>
<evidence type="ECO:0000256" key="9">
    <source>
        <dbReference type="SAM" id="Coils"/>
    </source>
</evidence>